<reference evidence="2 3" key="2">
    <citation type="submission" date="2024-03" db="EMBL/GenBank/DDBJ databases">
        <title>The Genome Sequence of Enterococcus sp. DIV0205d.</title>
        <authorList>
            <consortium name="The Broad Institute Genomics Platform"/>
            <consortium name="The Broad Institute Microbial Omics Core"/>
            <consortium name="The Broad Institute Genomic Center for Infectious Diseases"/>
            <person name="Earl A."/>
            <person name="Manson A."/>
            <person name="Gilmore M."/>
            <person name="Schwartman J."/>
            <person name="Shea T."/>
            <person name="Abouelleil A."/>
            <person name="Cao P."/>
            <person name="Chapman S."/>
            <person name="Cusick C."/>
            <person name="Young S."/>
            <person name="Neafsey D."/>
            <person name="Nusbaum C."/>
            <person name="Birren B."/>
        </authorList>
    </citation>
    <scope>NUCLEOTIDE SEQUENCE [LARGE SCALE GENOMIC DNA]</scope>
    <source>
        <strain evidence="2 3">7F3_DIV0205</strain>
    </source>
</reference>
<dbReference type="RefSeq" id="WP_086313373.1">
    <property type="nucleotide sequence ID" value="NZ_CP147244.1"/>
</dbReference>
<dbReference type="Proteomes" id="UP000194948">
    <property type="component" value="Chromosome"/>
</dbReference>
<sequence>MKQEHLEIEYRKNRKQYEEQEEELYHQRDKGIQMLEEIAESTDYYLRNLEEDRTARNQSLYVLEEMKEEIVQVFKADQTQIEESLEQLEINYHKQQQQLIEQENETKEGEIEC</sequence>
<keyword evidence="1" id="KW-0175">Coiled coil</keyword>
<gene>
    <name evidence="2" type="ORF">A5821_000849</name>
</gene>
<organism evidence="2 3">
    <name type="scientific">Candidatus Enterococcus palustris</name>
    <dbReference type="NCBI Taxonomy" id="1834189"/>
    <lineage>
        <taxon>Bacteria</taxon>
        <taxon>Bacillati</taxon>
        <taxon>Bacillota</taxon>
        <taxon>Bacilli</taxon>
        <taxon>Lactobacillales</taxon>
        <taxon>Enterococcaceae</taxon>
        <taxon>Enterococcus</taxon>
    </lineage>
</organism>
<proteinExistence type="predicted"/>
<protein>
    <submittedName>
        <fullName evidence="2">Uncharacterized protein</fullName>
    </submittedName>
</protein>
<evidence type="ECO:0000256" key="1">
    <source>
        <dbReference type="SAM" id="Coils"/>
    </source>
</evidence>
<feature type="coiled-coil region" evidence="1">
    <location>
        <begin position="71"/>
        <end position="105"/>
    </location>
</feature>
<dbReference type="EMBL" id="CP147244">
    <property type="protein sequence ID" value="WYJ99772.1"/>
    <property type="molecule type" value="Genomic_DNA"/>
</dbReference>
<accession>A0AAQ3W6X1</accession>
<dbReference type="AlphaFoldDB" id="A0AAQ3W6X1"/>
<name>A0AAQ3W6X1_9ENTE</name>
<reference evidence="3" key="1">
    <citation type="submission" date="2017-05" db="EMBL/GenBank/DDBJ databases">
        <title>The Genome Sequence of EEnterococcus faecalis 9F2_4866.</title>
        <authorList>
            <consortium name="The Broad Institute Genomics Platform"/>
            <consortium name="The Broad Institute Genomic Center for Infectious Diseases"/>
            <person name="Earl A."/>
            <person name="Manson A."/>
            <person name="Schwartman J."/>
            <person name="Gilmore M."/>
            <person name="Abouelleil A."/>
            <person name="Cao P."/>
            <person name="Chapman S."/>
            <person name="Cusick C."/>
            <person name="Shea T."/>
            <person name="Young S."/>
            <person name="Neafsey D."/>
            <person name="Nusbaum C."/>
            <person name="Birren B."/>
        </authorList>
    </citation>
    <scope>NUCLEOTIDE SEQUENCE [LARGE SCALE GENOMIC DNA]</scope>
    <source>
        <strain evidence="3">7F3_DIV0205</strain>
    </source>
</reference>
<keyword evidence="3" id="KW-1185">Reference proteome</keyword>
<evidence type="ECO:0000313" key="2">
    <source>
        <dbReference type="EMBL" id="WYJ99772.1"/>
    </source>
</evidence>
<evidence type="ECO:0000313" key="3">
    <source>
        <dbReference type="Proteomes" id="UP000194948"/>
    </source>
</evidence>